<accession>A0A1A8XD98</accession>
<dbReference type="Proteomes" id="UP000199600">
    <property type="component" value="Unassembled WGS sequence"/>
</dbReference>
<dbReference type="RefSeq" id="WP_186409351.1">
    <property type="nucleotide sequence ID" value="NZ_FLQY01000001.1"/>
</dbReference>
<dbReference type="Gene3D" id="3.60.40.10">
    <property type="entry name" value="PPM-type phosphatase domain"/>
    <property type="match status" value="1"/>
</dbReference>
<dbReference type="SMART" id="SM00332">
    <property type="entry name" value="PP2Cc"/>
    <property type="match status" value="1"/>
</dbReference>
<reference evidence="2 3" key="1">
    <citation type="submission" date="2016-06" db="EMBL/GenBank/DDBJ databases">
        <authorList>
            <person name="Kjaerup R.B."/>
            <person name="Dalgaard T.S."/>
            <person name="Juul-Madsen H.R."/>
        </authorList>
    </citation>
    <scope>NUCLEOTIDE SEQUENCE [LARGE SCALE GENOMIC DNA]</scope>
    <source>
        <strain evidence="2">2</strain>
    </source>
</reference>
<evidence type="ECO:0000313" key="2">
    <source>
        <dbReference type="EMBL" id="SBT03180.1"/>
    </source>
</evidence>
<dbReference type="EMBL" id="FLQY01000001">
    <property type="protein sequence ID" value="SBT03180.1"/>
    <property type="molecule type" value="Genomic_DNA"/>
</dbReference>
<dbReference type="Pfam" id="PF13672">
    <property type="entry name" value="PP2C_2"/>
    <property type="match status" value="1"/>
</dbReference>
<gene>
    <name evidence="2" type="ORF">PROAA_10021</name>
</gene>
<dbReference type="SUPFAM" id="SSF81606">
    <property type="entry name" value="PP2C-like"/>
    <property type="match status" value="1"/>
</dbReference>
<dbReference type="CDD" id="cd00143">
    <property type="entry name" value="PP2Cc"/>
    <property type="match status" value="1"/>
</dbReference>
<dbReference type="InterPro" id="IPR001932">
    <property type="entry name" value="PPM-type_phosphatase-like_dom"/>
</dbReference>
<evidence type="ECO:0000313" key="3">
    <source>
        <dbReference type="Proteomes" id="UP000199600"/>
    </source>
</evidence>
<feature type="domain" description="PPM-type phosphatase" evidence="1">
    <location>
        <begin position="6"/>
        <end position="245"/>
    </location>
</feature>
<dbReference type="GO" id="GO:0004722">
    <property type="term" value="F:protein serine/threonine phosphatase activity"/>
    <property type="evidence" value="ECO:0007669"/>
    <property type="project" value="InterPro"/>
</dbReference>
<dbReference type="InterPro" id="IPR036457">
    <property type="entry name" value="PPM-type-like_dom_sf"/>
</dbReference>
<evidence type="ECO:0000259" key="1">
    <source>
        <dbReference type="PROSITE" id="PS51746"/>
    </source>
</evidence>
<keyword evidence="3" id="KW-1185">Reference proteome</keyword>
<proteinExistence type="predicted"/>
<dbReference type="PANTHER" id="PTHR47992">
    <property type="entry name" value="PROTEIN PHOSPHATASE"/>
    <property type="match status" value="1"/>
</dbReference>
<dbReference type="PROSITE" id="PS51746">
    <property type="entry name" value="PPM_2"/>
    <property type="match status" value="1"/>
</dbReference>
<protein>
    <submittedName>
        <fullName evidence="2">Protein serine/threonine phosphatase</fullName>
    </submittedName>
</protein>
<sequence>MPINIDACVAQHQGDRKEQQDRVGLFPHPKGGGVALAVVADGMGGHTGGVLAAQQVLHTACNNLEQFSARSETPQSMLEASLSEAHMLIKASRFINEKDPHSTAVMLILQPGKVSWAHCGDSRLYRFRGDQPFFRTIDHSYVEQLVARGKITAEEALVHPNRNILITSLGGNETPKVDFGEAEDLQAGDSFLLCSDGLWGYFGDAELAGVVAAYSAREASELLISRARKRAQGEGDNVSVAILKLVDAPAKKPSGKAHPAG</sequence>
<organism evidence="2 3">
    <name type="scientific">Candidatus Propionivibrio aalborgensis</name>
    <dbReference type="NCBI Taxonomy" id="1860101"/>
    <lineage>
        <taxon>Bacteria</taxon>
        <taxon>Pseudomonadati</taxon>
        <taxon>Pseudomonadota</taxon>
        <taxon>Betaproteobacteria</taxon>
        <taxon>Rhodocyclales</taxon>
        <taxon>Rhodocyclaceae</taxon>
        <taxon>Propionivibrio</taxon>
    </lineage>
</organism>
<name>A0A1A8XD98_9RHOO</name>
<dbReference type="SMART" id="SM00331">
    <property type="entry name" value="PP2C_SIG"/>
    <property type="match status" value="1"/>
</dbReference>
<dbReference type="InterPro" id="IPR015655">
    <property type="entry name" value="PP2C"/>
</dbReference>
<dbReference type="AlphaFoldDB" id="A0A1A8XD98"/>